<evidence type="ECO:0000256" key="2">
    <source>
        <dbReference type="ARBA" id="ARBA00022723"/>
    </source>
</evidence>
<dbReference type="GO" id="GO:0046872">
    <property type="term" value="F:metal ion binding"/>
    <property type="evidence" value="ECO:0007669"/>
    <property type="project" value="UniProtKB-KW"/>
</dbReference>
<dbReference type="GO" id="GO:0043571">
    <property type="term" value="P:maintenance of CRISPR repeat elements"/>
    <property type="evidence" value="ECO:0007669"/>
    <property type="project" value="InterPro"/>
</dbReference>
<evidence type="ECO:0000256" key="7">
    <source>
        <dbReference type="ARBA" id="ARBA00023125"/>
    </source>
</evidence>
<organism evidence="9">
    <name type="scientific">mine drainage metagenome</name>
    <dbReference type="NCBI Taxonomy" id="410659"/>
    <lineage>
        <taxon>unclassified sequences</taxon>
        <taxon>metagenomes</taxon>
        <taxon>ecological metagenomes</taxon>
    </lineage>
</organism>
<dbReference type="GO" id="GO:0004519">
    <property type="term" value="F:endonuclease activity"/>
    <property type="evidence" value="ECO:0007669"/>
    <property type="project" value="UniProtKB-KW"/>
</dbReference>
<dbReference type="GO" id="GO:0051607">
    <property type="term" value="P:defense response to virus"/>
    <property type="evidence" value="ECO:0007669"/>
    <property type="project" value="UniProtKB-KW"/>
</dbReference>
<reference evidence="9" key="2">
    <citation type="journal article" date="2014" name="ISME J.">
        <title>Microbial stratification in low pH oxic and suboxic macroscopic growths along an acid mine drainage.</title>
        <authorList>
            <person name="Mendez-Garcia C."/>
            <person name="Mesa V."/>
            <person name="Sprenger R.R."/>
            <person name="Richter M."/>
            <person name="Diez M.S."/>
            <person name="Solano J."/>
            <person name="Bargiela R."/>
            <person name="Golyshina O.V."/>
            <person name="Manteca A."/>
            <person name="Ramos J.L."/>
            <person name="Gallego J.R."/>
            <person name="Llorente I."/>
            <person name="Martins Dos Santos V.A."/>
            <person name="Jensen O.N."/>
            <person name="Pelaez A.I."/>
            <person name="Sanchez J."/>
            <person name="Ferrer M."/>
        </authorList>
    </citation>
    <scope>NUCLEOTIDE SEQUENCE</scope>
</reference>
<dbReference type="GO" id="GO:0016787">
    <property type="term" value="F:hydrolase activity"/>
    <property type="evidence" value="ECO:0007669"/>
    <property type="project" value="UniProtKB-KW"/>
</dbReference>
<name>T0ZDA2_9ZZZZ</name>
<evidence type="ECO:0000256" key="1">
    <source>
        <dbReference type="ARBA" id="ARBA00022722"/>
    </source>
</evidence>
<dbReference type="CDD" id="cd09634">
    <property type="entry name" value="Cas1_I-II-III"/>
    <property type="match status" value="1"/>
</dbReference>
<keyword evidence="1" id="KW-0540">Nuclease</keyword>
<dbReference type="GO" id="GO:0003677">
    <property type="term" value="F:DNA binding"/>
    <property type="evidence" value="ECO:0007669"/>
    <property type="project" value="UniProtKB-KW"/>
</dbReference>
<dbReference type="InterPro" id="IPR050646">
    <property type="entry name" value="Cas1"/>
</dbReference>
<keyword evidence="2" id="KW-0479">Metal-binding</keyword>
<gene>
    <name evidence="9" type="ORF">B1A_15674</name>
</gene>
<keyword evidence="3" id="KW-0255">Endonuclease</keyword>
<evidence type="ECO:0000313" key="9">
    <source>
        <dbReference type="EMBL" id="EQD43013.1"/>
    </source>
</evidence>
<dbReference type="Gene3D" id="3.100.10.20">
    <property type="entry name" value="CRISPR-associated endonuclease Cas1, N-terminal domain"/>
    <property type="match status" value="1"/>
</dbReference>
<dbReference type="PANTHER" id="PTHR34353:SF2">
    <property type="entry name" value="CRISPR-ASSOCIATED ENDONUCLEASE CAS1 1"/>
    <property type="match status" value="1"/>
</dbReference>
<keyword evidence="8" id="KW-0464">Manganese</keyword>
<accession>T0ZDA2</accession>
<dbReference type="Gene3D" id="1.20.120.920">
    <property type="entry name" value="CRISPR-associated endonuclease Cas1, C-terminal domain"/>
    <property type="match status" value="1"/>
</dbReference>
<keyword evidence="5" id="KW-0460">Magnesium</keyword>
<evidence type="ECO:0000256" key="6">
    <source>
        <dbReference type="ARBA" id="ARBA00023118"/>
    </source>
</evidence>
<dbReference type="InterPro" id="IPR002729">
    <property type="entry name" value="CRISPR-assoc_Cas1"/>
</dbReference>
<keyword evidence="7" id="KW-0238">DNA-binding</keyword>
<comment type="caution">
    <text evidence="9">The sequence shown here is derived from an EMBL/GenBank/DDBJ whole genome shotgun (WGS) entry which is preliminary data.</text>
</comment>
<dbReference type="PANTHER" id="PTHR34353">
    <property type="entry name" value="CRISPR-ASSOCIATED ENDONUCLEASE CAS1 1"/>
    <property type="match status" value="1"/>
</dbReference>
<keyword evidence="6" id="KW-0051">Antiviral defense</keyword>
<dbReference type="AlphaFoldDB" id="T0ZDA2"/>
<dbReference type="InterPro" id="IPR042206">
    <property type="entry name" value="CRISPR-assoc_Cas1_C"/>
</dbReference>
<dbReference type="EMBL" id="AUZX01011502">
    <property type="protein sequence ID" value="EQD43013.1"/>
    <property type="molecule type" value="Genomic_DNA"/>
</dbReference>
<reference evidence="9" key="1">
    <citation type="submission" date="2013-08" db="EMBL/GenBank/DDBJ databases">
        <authorList>
            <person name="Mendez C."/>
            <person name="Richter M."/>
            <person name="Ferrer M."/>
            <person name="Sanchez J."/>
        </authorList>
    </citation>
    <scope>NUCLEOTIDE SEQUENCE</scope>
</reference>
<evidence type="ECO:0000256" key="4">
    <source>
        <dbReference type="ARBA" id="ARBA00022801"/>
    </source>
</evidence>
<sequence length="210" mass="24126">ARDDSLPVYVLDQGAMVSKRNEELEIKKSGQIIGRARLMETSQLSIFGNVQVTTQTIQELCRRGIPICYFSFGGWFNGMTQGIAHKNIDLRISQYEAARDPERALALARRFIQGKIKNCRTLLKRNLKQPAEKALKELKRFADLVPAVENLPTLLGVEGSAARIYFMHFSDMLNKEKTGHTFDFESRNRRHQEILLTHFFHIYILSSQKI</sequence>
<keyword evidence="4" id="KW-0378">Hydrolase</keyword>
<evidence type="ECO:0000256" key="5">
    <source>
        <dbReference type="ARBA" id="ARBA00022842"/>
    </source>
</evidence>
<proteinExistence type="predicted"/>
<dbReference type="Pfam" id="PF01867">
    <property type="entry name" value="Cas_Cas1"/>
    <property type="match status" value="1"/>
</dbReference>
<feature type="non-terminal residue" evidence="9">
    <location>
        <position position="1"/>
    </location>
</feature>
<evidence type="ECO:0000256" key="3">
    <source>
        <dbReference type="ARBA" id="ARBA00022759"/>
    </source>
</evidence>
<protein>
    <submittedName>
        <fullName evidence="9">CRISPR-associated protein Cas1</fullName>
    </submittedName>
</protein>
<dbReference type="InterPro" id="IPR042211">
    <property type="entry name" value="CRISPR-assoc_Cas1_N"/>
</dbReference>
<evidence type="ECO:0000256" key="8">
    <source>
        <dbReference type="ARBA" id="ARBA00023211"/>
    </source>
</evidence>
<dbReference type="NCBIfam" id="TIGR00287">
    <property type="entry name" value="cas1"/>
    <property type="match status" value="1"/>
</dbReference>